<dbReference type="InterPro" id="IPR036291">
    <property type="entry name" value="NAD(P)-bd_dom_sf"/>
</dbReference>
<dbReference type="PANTHER" id="PTHR42879">
    <property type="entry name" value="3-OXOACYL-(ACYL-CARRIER-PROTEIN) REDUCTASE"/>
    <property type="match status" value="1"/>
</dbReference>
<protein>
    <submittedName>
        <fullName evidence="2">SDR family oxidoreductase</fullName>
    </submittedName>
</protein>
<organism evidence="2 3">
    <name type="scientific">Bacillus carboniphilus</name>
    <dbReference type="NCBI Taxonomy" id="86663"/>
    <lineage>
        <taxon>Bacteria</taxon>
        <taxon>Bacillati</taxon>
        <taxon>Bacillota</taxon>
        <taxon>Bacilli</taxon>
        <taxon>Bacillales</taxon>
        <taxon>Bacillaceae</taxon>
        <taxon>Bacillus</taxon>
    </lineage>
</organism>
<dbReference type="InterPro" id="IPR002347">
    <property type="entry name" value="SDR_fam"/>
</dbReference>
<comment type="similarity">
    <text evidence="1">Belongs to the short-chain dehydrogenases/reductases (SDR) family.</text>
</comment>
<evidence type="ECO:0000313" key="3">
    <source>
        <dbReference type="Proteomes" id="UP001500782"/>
    </source>
</evidence>
<comment type="caution">
    <text evidence="2">The sequence shown here is derived from an EMBL/GenBank/DDBJ whole genome shotgun (WGS) entry which is preliminary data.</text>
</comment>
<evidence type="ECO:0000313" key="2">
    <source>
        <dbReference type="EMBL" id="GAA0329698.1"/>
    </source>
</evidence>
<proteinExistence type="inferred from homology"/>
<sequence length="261" mass="28306">MELHLEGKVALVIASSQGLGKAIAIQLASEGANVMLASRDEKKLADVQQEIKAMGKGQVSYLKTDITNNEDIKALVNETVNTFGTVDILINNAGGPPSGTFEQMTDEHWQNAFELNLLSYIRLIREVLPTMKRNGGKIINIASSSIKQPIPGLILSNTYRLGIVGLTKTLSTELAPHNILINTVAPGRIATDRVAYLDDVKAERLGISREEVEAKAKAEIPLGRYGTPAEFANFVTYMVSDINTYMTGQSFLVDGGMIKSI</sequence>
<reference evidence="3" key="1">
    <citation type="journal article" date="2019" name="Int. J. Syst. Evol. Microbiol.">
        <title>The Global Catalogue of Microorganisms (GCM) 10K type strain sequencing project: providing services to taxonomists for standard genome sequencing and annotation.</title>
        <authorList>
            <consortium name="The Broad Institute Genomics Platform"/>
            <consortium name="The Broad Institute Genome Sequencing Center for Infectious Disease"/>
            <person name="Wu L."/>
            <person name="Ma J."/>
        </authorList>
    </citation>
    <scope>NUCLEOTIDE SEQUENCE [LARGE SCALE GENOMIC DNA]</scope>
    <source>
        <strain evidence="3">JCM 9731</strain>
    </source>
</reference>
<dbReference type="SUPFAM" id="SSF51735">
    <property type="entry name" value="NAD(P)-binding Rossmann-fold domains"/>
    <property type="match status" value="1"/>
</dbReference>
<dbReference type="PRINTS" id="PR00081">
    <property type="entry name" value="GDHRDH"/>
</dbReference>
<dbReference type="PRINTS" id="PR00080">
    <property type="entry name" value="SDRFAMILY"/>
</dbReference>
<dbReference type="Proteomes" id="UP001500782">
    <property type="component" value="Unassembled WGS sequence"/>
</dbReference>
<dbReference type="PANTHER" id="PTHR42879:SF6">
    <property type="entry name" value="NADPH-DEPENDENT REDUCTASE BACG"/>
    <property type="match status" value="1"/>
</dbReference>
<dbReference type="CDD" id="cd05344">
    <property type="entry name" value="BKR_like_SDR_like"/>
    <property type="match status" value="1"/>
</dbReference>
<keyword evidence="3" id="KW-1185">Reference proteome</keyword>
<dbReference type="Pfam" id="PF13561">
    <property type="entry name" value="adh_short_C2"/>
    <property type="match status" value="1"/>
</dbReference>
<name>A0ABP3FXY8_9BACI</name>
<dbReference type="Gene3D" id="3.40.50.720">
    <property type="entry name" value="NAD(P)-binding Rossmann-like Domain"/>
    <property type="match status" value="1"/>
</dbReference>
<dbReference type="InterPro" id="IPR050259">
    <property type="entry name" value="SDR"/>
</dbReference>
<dbReference type="EMBL" id="BAAADJ010000021">
    <property type="protein sequence ID" value="GAA0329698.1"/>
    <property type="molecule type" value="Genomic_DNA"/>
</dbReference>
<dbReference type="RefSeq" id="WP_343798719.1">
    <property type="nucleotide sequence ID" value="NZ_BAAADJ010000021.1"/>
</dbReference>
<evidence type="ECO:0000256" key="1">
    <source>
        <dbReference type="ARBA" id="ARBA00006484"/>
    </source>
</evidence>
<accession>A0ABP3FXY8</accession>
<gene>
    <name evidence="2" type="ORF">GCM10008967_20230</name>
</gene>